<evidence type="ECO:0000313" key="2">
    <source>
        <dbReference type="Proteomes" id="UP001057402"/>
    </source>
</evidence>
<proteinExistence type="predicted"/>
<comment type="caution">
    <text evidence="1">The sequence shown here is derived from an EMBL/GenBank/DDBJ whole genome shotgun (WGS) entry which is preliminary data.</text>
</comment>
<evidence type="ECO:0000313" key="1">
    <source>
        <dbReference type="EMBL" id="KAI4367412.1"/>
    </source>
</evidence>
<reference evidence="2" key="1">
    <citation type="journal article" date="2023" name="Front. Plant Sci.">
        <title>Chromosomal-level genome assembly of Melastoma candidum provides insights into trichome evolution.</title>
        <authorList>
            <person name="Zhong Y."/>
            <person name="Wu W."/>
            <person name="Sun C."/>
            <person name="Zou P."/>
            <person name="Liu Y."/>
            <person name="Dai S."/>
            <person name="Zhou R."/>
        </authorList>
    </citation>
    <scope>NUCLEOTIDE SEQUENCE [LARGE SCALE GENOMIC DNA]</scope>
</reference>
<organism evidence="1 2">
    <name type="scientific">Melastoma candidum</name>
    <dbReference type="NCBI Taxonomy" id="119954"/>
    <lineage>
        <taxon>Eukaryota</taxon>
        <taxon>Viridiplantae</taxon>
        <taxon>Streptophyta</taxon>
        <taxon>Embryophyta</taxon>
        <taxon>Tracheophyta</taxon>
        <taxon>Spermatophyta</taxon>
        <taxon>Magnoliopsida</taxon>
        <taxon>eudicotyledons</taxon>
        <taxon>Gunneridae</taxon>
        <taxon>Pentapetalae</taxon>
        <taxon>rosids</taxon>
        <taxon>malvids</taxon>
        <taxon>Myrtales</taxon>
        <taxon>Melastomataceae</taxon>
        <taxon>Melastomatoideae</taxon>
        <taxon>Melastomateae</taxon>
        <taxon>Melastoma</taxon>
    </lineage>
</organism>
<gene>
    <name evidence="1" type="ORF">MLD38_023152</name>
</gene>
<sequence>MRNRKRLAETGEVTGLLLGLDAAKQNHLCRDSIVDVTSGYVGSWYKGMFKFYISPGQEDQENMHGRTISIRRKRRGRGTAPRSTWELNPFLRFGGSPDQWPPNQPATGMPEQRKEPFPGHGTTMYGYLRRGSKVEVTSKETGFLGSWFLATVVTPPELPGSSMKRRRMTFIQFETLVNEDETMLLRERVDSELLRPVPPEVSRGGGFEVGECVDAFEKDGWWTGVVDGLVPATEDGEGGERYLVSFQEAEAKIEFRREELRLHLDWKDGKWFLFRNNEYQELLVKSDGFVDVFNNSRSSDPIEVMELNKSVSSEFNADLCAETMPLNEQSGPPTRQLSPCSSNSGYQEMTGLDCPNSRSTHSYPTKKLKRKCVDSSLVHDKGILEDSNNEESDETAFCLTPALKLSDNGVLPLRDCQFKNGVELIKSASNEKGNVSYHAETSIRREEWVNKIHDFVAAGEVQEANDVHRKSSEEQPLEAIGTESTDEGQGDVQKLNSIDGIPSARNQSLAVVGAELPNMDPGHSHLVEKDGEGPLVGLSELQQIVGNDVVEMSQSLPFVKSSPVWKSVESLEILRKFPQKPHFLPLIEDREQTREGCAIGKMVTFASTIEDAIKLSVNDPVSAFTDCLETLRPLELYGFDVKMVESRLMKLLSLKEQQRKLDKTKNEVERQISELSHKRVKLAAEIDEADHKIKVYKQQLALASMEEEEVHREILILNTS</sequence>
<protein>
    <submittedName>
        <fullName evidence="1">Uncharacterized protein</fullName>
    </submittedName>
</protein>
<dbReference type="EMBL" id="CM042885">
    <property type="protein sequence ID" value="KAI4367412.1"/>
    <property type="molecule type" value="Genomic_DNA"/>
</dbReference>
<accession>A0ACB9QKR9</accession>
<keyword evidence="2" id="KW-1185">Reference proteome</keyword>
<dbReference type="Proteomes" id="UP001057402">
    <property type="component" value="Chromosome 6"/>
</dbReference>
<name>A0ACB9QKR9_9MYRT</name>